<dbReference type="EMBL" id="BRXU01000066">
    <property type="protein sequence ID" value="GLC62468.1"/>
    <property type="molecule type" value="Genomic_DNA"/>
</dbReference>
<keyword evidence="2" id="KW-1185">Reference proteome</keyword>
<feature type="non-terminal residue" evidence="1">
    <location>
        <position position="112"/>
    </location>
</feature>
<evidence type="ECO:0000313" key="2">
    <source>
        <dbReference type="Proteomes" id="UP001165080"/>
    </source>
</evidence>
<proteinExistence type="predicted"/>
<sequence>MAIHILPSWNEETGEASFTWRIFSGDSAALFALLAGVGLALTSGGSHPHEGKAMTADGSAWRCDTGRAGLPAGGAVDRETLMPEDRPGGTTFLIYYGVFFPAGNPLPCTPGR</sequence>
<organism evidence="1 2">
    <name type="scientific">Pleodorina starrii</name>
    <dbReference type="NCBI Taxonomy" id="330485"/>
    <lineage>
        <taxon>Eukaryota</taxon>
        <taxon>Viridiplantae</taxon>
        <taxon>Chlorophyta</taxon>
        <taxon>core chlorophytes</taxon>
        <taxon>Chlorophyceae</taxon>
        <taxon>CS clade</taxon>
        <taxon>Chlamydomonadales</taxon>
        <taxon>Volvocaceae</taxon>
        <taxon>Pleodorina</taxon>
    </lineage>
</organism>
<comment type="caution">
    <text evidence="1">The sequence shown here is derived from an EMBL/GenBank/DDBJ whole genome shotgun (WGS) entry which is preliminary data.</text>
</comment>
<gene>
    <name evidence="1" type="primary">PLESTB003591</name>
    <name evidence="1" type="ORF">PLESTB_001903100</name>
</gene>
<dbReference type="Proteomes" id="UP001165080">
    <property type="component" value="Unassembled WGS sequence"/>
</dbReference>
<reference evidence="1 2" key="1">
    <citation type="journal article" date="2023" name="Commun. Biol.">
        <title>Reorganization of the ancestral sex-determining regions during the evolution of trioecy in Pleodorina starrii.</title>
        <authorList>
            <person name="Takahashi K."/>
            <person name="Suzuki S."/>
            <person name="Kawai-Toyooka H."/>
            <person name="Yamamoto K."/>
            <person name="Hamaji T."/>
            <person name="Ootsuki R."/>
            <person name="Yamaguchi H."/>
            <person name="Kawachi M."/>
            <person name="Higashiyama T."/>
            <person name="Nozaki H."/>
        </authorList>
    </citation>
    <scope>NUCLEOTIDE SEQUENCE [LARGE SCALE GENOMIC DNA]</scope>
    <source>
        <strain evidence="1 2">NIES-4479</strain>
    </source>
</reference>
<dbReference type="AlphaFoldDB" id="A0A9W6C218"/>
<accession>A0A9W6C218</accession>
<name>A0A9W6C218_9CHLO</name>
<protein>
    <submittedName>
        <fullName evidence="1">Uncharacterized protein</fullName>
    </submittedName>
</protein>
<evidence type="ECO:0000313" key="1">
    <source>
        <dbReference type="EMBL" id="GLC62468.1"/>
    </source>
</evidence>